<accession>A0ACC2S8Y9</accession>
<evidence type="ECO:0000313" key="2">
    <source>
        <dbReference type="Proteomes" id="UP001165960"/>
    </source>
</evidence>
<gene>
    <name evidence="1" type="ORF">DSO57_1009090</name>
</gene>
<keyword evidence="2" id="KW-1185">Reference proteome</keyword>
<reference evidence="1" key="1">
    <citation type="submission" date="2022-04" db="EMBL/GenBank/DDBJ databases">
        <title>Genome of the entomopathogenic fungus Entomophthora muscae.</title>
        <authorList>
            <person name="Elya C."/>
            <person name="Lovett B.R."/>
            <person name="Lee E."/>
            <person name="Macias A.M."/>
            <person name="Hajek A.E."/>
            <person name="De Bivort B.L."/>
            <person name="Kasson M.T."/>
            <person name="De Fine Licht H.H."/>
            <person name="Stajich J.E."/>
        </authorList>
    </citation>
    <scope>NUCLEOTIDE SEQUENCE</scope>
    <source>
        <strain evidence="1">Berkeley</strain>
    </source>
</reference>
<protein>
    <submittedName>
        <fullName evidence="1">Uncharacterized protein</fullName>
    </submittedName>
</protein>
<organism evidence="1 2">
    <name type="scientific">Entomophthora muscae</name>
    <dbReference type="NCBI Taxonomy" id="34485"/>
    <lineage>
        <taxon>Eukaryota</taxon>
        <taxon>Fungi</taxon>
        <taxon>Fungi incertae sedis</taxon>
        <taxon>Zoopagomycota</taxon>
        <taxon>Entomophthoromycotina</taxon>
        <taxon>Entomophthoromycetes</taxon>
        <taxon>Entomophthorales</taxon>
        <taxon>Entomophthoraceae</taxon>
        <taxon>Entomophthora</taxon>
    </lineage>
</organism>
<comment type="caution">
    <text evidence="1">The sequence shown here is derived from an EMBL/GenBank/DDBJ whole genome shotgun (WGS) entry which is preliminary data.</text>
</comment>
<proteinExistence type="predicted"/>
<dbReference type="Proteomes" id="UP001165960">
    <property type="component" value="Unassembled WGS sequence"/>
</dbReference>
<dbReference type="EMBL" id="QTSX02005708">
    <property type="protein sequence ID" value="KAJ9058752.1"/>
    <property type="molecule type" value="Genomic_DNA"/>
</dbReference>
<sequence length="299" mass="33749">MSLLCLYQLYITLLQVLSFCYPGRPMFHIIAKQGKNIICFTLLQCPEHNSTKIVLTTVVLIPSLTHFLTHFTGPACPISYESILLTITIPSLEEDSIFVAAISKAIAVTLIPWVAPLSLGAPSCDQIQNNALELARGHSPASGNPTEIEINLFIPELFLISVDGRHFHQHFGTLHTIGDWMQQFKHPTPVHPQLALGAHLYQIDELNKASRNNYDQFVAFQQWDHDLLELLYVDQRDLLVVQQHLQSTTCSLCALLPMYLKKLLQAYKEGIVPWCTFVESSLTAQDAVMKKLIEQKNQF</sequence>
<evidence type="ECO:0000313" key="1">
    <source>
        <dbReference type="EMBL" id="KAJ9058752.1"/>
    </source>
</evidence>
<name>A0ACC2S8Y9_9FUNG</name>